<sequence>MRLFSIYENAGQVLNKEKSSIFFSKNTPLENQKTILSIAGVKSSGSFEKYLGLPTMVGRAKSKAFHNLIDRAWEKITNWKTSCLSAAGKEILLKSVLQAIPTYTMGIFLLPQSITKRLDQLLGKFWWGSNEGQSKVQWVKWSYLSRGKDQGGLGFRNFSSFNLALLAKQGWNMLNNPNSLSTQVLKQKYFPSKNLLEATVGCRPSLAWKSLMAGLDLLKEGLIWRIGSGLKVKIWEFRWLPKPFSLTPANRNCRLEWVADLMIPGQKSWNVPLLHSLFSQQEVELIKSIPISLGNREDRLT</sequence>
<gene>
    <name evidence="2" type="primary">LOC109000267</name>
</gene>
<dbReference type="Gramene" id="Jr09_02920_p1">
    <property type="protein sequence ID" value="cds.Jr09_02920_p1"/>
    <property type="gene ID" value="Jr09_02920"/>
</dbReference>
<accession>A0A2I4FLW2</accession>
<name>A0A2I4FLW2_JUGRE</name>
<dbReference type="PANTHER" id="PTHR33116:SF86">
    <property type="entry name" value="REVERSE TRANSCRIPTASE DOMAIN-CONTAINING PROTEIN"/>
    <property type="match status" value="1"/>
</dbReference>
<protein>
    <submittedName>
        <fullName evidence="2">Uncharacterized mitochondrial protein AtMg00310-like</fullName>
    </submittedName>
</protein>
<dbReference type="KEGG" id="jre:109000267"/>
<dbReference type="OrthoDB" id="1000319at2759"/>
<dbReference type="GeneID" id="109000267"/>
<dbReference type="AlphaFoldDB" id="A0A2I4FLW2"/>
<organism evidence="1 2">
    <name type="scientific">Juglans regia</name>
    <name type="common">English walnut</name>
    <dbReference type="NCBI Taxonomy" id="51240"/>
    <lineage>
        <taxon>Eukaryota</taxon>
        <taxon>Viridiplantae</taxon>
        <taxon>Streptophyta</taxon>
        <taxon>Embryophyta</taxon>
        <taxon>Tracheophyta</taxon>
        <taxon>Spermatophyta</taxon>
        <taxon>Magnoliopsida</taxon>
        <taxon>eudicotyledons</taxon>
        <taxon>Gunneridae</taxon>
        <taxon>Pentapetalae</taxon>
        <taxon>rosids</taxon>
        <taxon>fabids</taxon>
        <taxon>Fagales</taxon>
        <taxon>Juglandaceae</taxon>
        <taxon>Juglans</taxon>
    </lineage>
</organism>
<reference evidence="2" key="1">
    <citation type="submission" date="2025-08" db="UniProtKB">
        <authorList>
            <consortium name="RefSeq"/>
        </authorList>
    </citation>
    <scope>IDENTIFICATION</scope>
    <source>
        <tissue evidence="2">Leaves</tissue>
    </source>
</reference>
<keyword evidence="1" id="KW-1185">Reference proteome</keyword>
<dbReference type="Proteomes" id="UP000235220">
    <property type="component" value="Chromosome 9"/>
</dbReference>
<dbReference type="RefSeq" id="XP_018832641.1">
    <property type="nucleotide sequence ID" value="XM_018977096.1"/>
</dbReference>
<evidence type="ECO:0000313" key="1">
    <source>
        <dbReference type="Proteomes" id="UP000235220"/>
    </source>
</evidence>
<proteinExistence type="predicted"/>
<dbReference type="PANTHER" id="PTHR33116">
    <property type="entry name" value="REVERSE TRANSCRIPTASE ZINC-BINDING DOMAIN-CONTAINING PROTEIN-RELATED-RELATED"/>
    <property type="match status" value="1"/>
</dbReference>
<evidence type="ECO:0000313" key="2">
    <source>
        <dbReference type="RefSeq" id="XP_018832641.1"/>
    </source>
</evidence>